<dbReference type="EMBL" id="MN740224">
    <property type="protein sequence ID" value="QHT94528.1"/>
    <property type="molecule type" value="Genomic_DNA"/>
</dbReference>
<keyword evidence="1" id="KW-0328">Glycosyltransferase</keyword>
<protein>
    <recommendedName>
        <fullName evidence="5">Alpha-1,2-fucosyltransferase</fullName>
    </recommendedName>
</protein>
<keyword evidence="3" id="KW-0175">Coiled coil</keyword>
<dbReference type="InterPro" id="IPR002516">
    <property type="entry name" value="Glyco_trans_11"/>
</dbReference>
<dbReference type="PANTHER" id="PTHR11927">
    <property type="entry name" value="GALACTOSIDE 2-L-FUCOSYLTRANSFERASE"/>
    <property type="match status" value="1"/>
</dbReference>
<evidence type="ECO:0000256" key="3">
    <source>
        <dbReference type="SAM" id="Coils"/>
    </source>
</evidence>
<keyword evidence="2" id="KW-0808">Transferase</keyword>
<reference evidence="4" key="1">
    <citation type="journal article" date="2020" name="Nature">
        <title>Giant virus diversity and host interactions through global metagenomics.</title>
        <authorList>
            <person name="Schulz F."/>
            <person name="Roux S."/>
            <person name="Paez-Espino D."/>
            <person name="Jungbluth S."/>
            <person name="Walsh D.A."/>
            <person name="Denef V.J."/>
            <person name="McMahon K.D."/>
            <person name="Konstantinidis K.T."/>
            <person name="Eloe-Fadrosh E.A."/>
            <person name="Kyrpides N.C."/>
            <person name="Woyke T."/>
        </authorList>
    </citation>
    <scope>NUCLEOTIDE SEQUENCE</scope>
    <source>
        <strain evidence="4">GVMAG-M-3300024258-28</strain>
    </source>
</reference>
<evidence type="ECO:0000256" key="1">
    <source>
        <dbReference type="ARBA" id="ARBA00022676"/>
    </source>
</evidence>
<dbReference type="GO" id="GO:0016020">
    <property type="term" value="C:membrane"/>
    <property type="evidence" value="ECO:0007669"/>
    <property type="project" value="InterPro"/>
</dbReference>
<sequence length="281" mass="33184">MGGLGNQLFQVFAALSYALENEYTLIMPYSEKLTTGHVRNTYWDSFLKELKKYTNISLPITTQQLFSLPTLREQSFTYVPFPKMNELKTENLLLFGYFQSYKYFEKNKQQLFELIRLEEQKEEIEEKYLKNKSLSVSMHFRFGDYKKIQDCHPLMTVEYYKKALLTSIRNEKLDTSITILYFCEEEDNELVNTIIQELKNTTTGKNVVFEKVSDTLTDWEQMLLMSVCNYNIIANSSFSWWGAHFNNHSNKIVCYPSVWFGPKMSKDVSDLFPEEWIKITA</sequence>
<dbReference type="Pfam" id="PF01531">
    <property type="entry name" value="Glyco_transf_11"/>
    <property type="match status" value="1"/>
</dbReference>
<dbReference type="AlphaFoldDB" id="A0A6C0IMV7"/>
<evidence type="ECO:0008006" key="5">
    <source>
        <dbReference type="Google" id="ProtNLM"/>
    </source>
</evidence>
<accession>A0A6C0IMV7</accession>
<dbReference type="GO" id="GO:0005975">
    <property type="term" value="P:carbohydrate metabolic process"/>
    <property type="evidence" value="ECO:0007669"/>
    <property type="project" value="InterPro"/>
</dbReference>
<dbReference type="GO" id="GO:0008107">
    <property type="term" value="F:galactoside 2-alpha-L-fucosyltransferase activity"/>
    <property type="evidence" value="ECO:0007669"/>
    <property type="project" value="InterPro"/>
</dbReference>
<dbReference type="PANTHER" id="PTHR11927:SF9">
    <property type="entry name" value="L-FUCOSYLTRANSFERASE"/>
    <property type="match status" value="1"/>
</dbReference>
<name>A0A6C0IMV7_9ZZZZ</name>
<organism evidence="4">
    <name type="scientific">viral metagenome</name>
    <dbReference type="NCBI Taxonomy" id="1070528"/>
    <lineage>
        <taxon>unclassified sequences</taxon>
        <taxon>metagenomes</taxon>
        <taxon>organismal metagenomes</taxon>
    </lineage>
</organism>
<evidence type="ECO:0000313" key="4">
    <source>
        <dbReference type="EMBL" id="QHT94528.1"/>
    </source>
</evidence>
<evidence type="ECO:0000256" key="2">
    <source>
        <dbReference type="ARBA" id="ARBA00022679"/>
    </source>
</evidence>
<dbReference type="CDD" id="cd11301">
    <property type="entry name" value="Fut1_Fut2_like"/>
    <property type="match status" value="1"/>
</dbReference>
<feature type="coiled-coil region" evidence="3">
    <location>
        <begin position="107"/>
        <end position="134"/>
    </location>
</feature>
<proteinExistence type="predicted"/>